<dbReference type="PANTHER" id="PTHR45623">
    <property type="entry name" value="CHROMODOMAIN-HELICASE-DNA-BINDING PROTEIN 3-RELATED-RELATED"/>
    <property type="match status" value="1"/>
</dbReference>
<dbReference type="STRING" id="1314776.A0A166ASW5"/>
<feature type="domain" description="Helicase ATP-binding" evidence="7">
    <location>
        <begin position="906"/>
        <end position="1083"/>
    </location>
</feature>
<dbReference type="InterPro" id="IPR027417">
    <property type="entry name" value="P-loop_NTPase"/>
</dbReference>
<dbReference type="SUPFAM" id="SSF52540">
    <property type="entry name" value="P-loop containing nucleoside triphosphate hydrolases"/>
    <property type="match status" value="2"/>
</dbReference>
<dbReference type="SMART" id="SM00487">
    <property type="entry name" value="DEXDc"/>
    <property type="match status" value="1"/>
</dbReference>
<evidence type="ECO:0000256" key="2">
    <source>
        <dbReference type="ARBA" id="ARBA00022741"/>
    </source>
</evidence>
<feature type="region of interest" description="Disordered" evidence="6">
    <location>
        <begin position="54"/>
        <end position="75"/>
    </location>
</feature>
<dbReference type="InterPro" id="IPR000330">
    <property type="entry name" value="SNF2_N"/>
</dbReference>
<dbReference type="GO" id="GO:0003682">
    <property type="term" value="F:chromatin binding"/>
    <property type="evidence" value="ECO:0007669"/>
    <property type="project" value="TreeGrafter"/>
</dbReference>
<evidence type="ECO:0000256" key="1">
    <source>
        <dbReference type="ARBA" id="ARBA00004123"/>
    </source>
</evidence>
<keyword evidence="2" id="KW-0547">Nucleotide-binding</keyword>
<feature type="compositionally biased region" description="Polar residues" evidence="6">
    <location>
        <begin position="1505"/>
        <end position="1514"/>
    </location>
</feature>
<accession>A0A166ASW5</accession>
<dbReference type="SMART" id="SM00490">
    <property type="entry name" value="HELICc"/>
    <property type="match status" value="1"/>
</dbReference>
<feature type="compositionally biased region" description="Basic and acidic residues" evidence="6">
    <location>
        <begin position="451"/>
        <end position="464"/>
    </location>
</feature>
<dbReference type="InterPro" id="IPR014001">
    <property type="entry name" value="Helicase_ATP-bd"/>
</dbReference>
<reference evidence="9 10" key="1">
    <citation type="journal article" date="2016" name="Mol. Biol. Evol.">
        <title>Comparative Genomics of Early-Diverging Mushroom-Forming Fungi Provides Insights into the Origins of Lignocellulose Decay Capabilities.</title>
        <authorList>
            <person name="Nagy L.G."/>
            <person name="Riley R."/>
            <person name="Tritt A."/>
            <person name="Adam C."/>
            <person name="Daum C."/>
            <person name="Floudas D."/>
            <person name="Sun H."/>
            <person name="Yadav J.S."/>
            <person name="Pangilinan J."/>
            <person name="Larsson K.H."/>
            <person name="Matsuura K."/>
            <person name="Barry K."/>
            <person name="Labutti K."/>
            <person name="Kuo R."/>
            <person name="Ohm R.A."/>
            <person name="Bhattacharya S.S."/>
            <person name="Shirouzu T."/>
            <person name="Yoshinaga Y."/>
            <person name="Martin F.M."/>
            <person name="Grigoriev I.V."/>
            <person name="Hibbett D.S."/>
        </authorList>
    </citation>
    <scope>NUCLEOTIDE SEQUENCE [LARGE SCALE GENOMIC DNA]</scope>
    <source>
        <strain evidence="9 10">HHB10207 ss-3</strain>
    </source>
</reference>
<dbReference type="PROSITE" id="PS51194">
    <property type="entry name" value="HELICASE_CTER"/>
    <property type="match status" value="1"/>
</dbReference>
<gene>
    <name evidence="9" type="ORF">SISSUDRAFT_153305</name>
</gene>
<feature type="region of interest" description="Disordered" evidence="6">
    <location>
        <begin position="734"/>
        <end position="772"/>
    </location>
</feature>
<dbReference type="EMBL" id="KV428133">
    <property type="protein sequence ID" value="KZT35641.1"/>
    <property type="molecule type" value="Genomic_DNA"/>
</dbReference>
<dbReference type="PANTHER" id="PTHR45623:SF17">
    <property type="entry name" value="CHROMODOMAIN-HELICASE-DNA-BINDING PROTEIN 3-RELATED"/>
    <property type="match status" value="1"/>
</dbReference>
<dbReference type="Proteomes" id="UP000076798">
    <property type="component" value="Unassembled WGS sequence"/>
</dbReference>
<feature type="compositionally biased region" description="Basic and acidic residues" evidence="6">
    <location>
        <begin position="497"/>
        <end position="510"/>
    </location>
</feature>
<dbReference type="GO" id="GO:0005524">
    <property type="term" value="F:ATP binding"/>
    <property type="evidence" value="ECO:0007669"/>
    <property type="project" value="UniProtKB-KW"/>
</dbReference>
<sequence length="1699" mass="190909">MSRDRASSPLSSLLSSVVPETPQGSPEPEISSPNQDPFAVEILKARESSLEKYQPLGGIPYQSSESGSEEPHMNKPLQIVGEHGTGNDLHYYALFSNDVVRRFNPIHTKNSWPDLLDEYLTKKGMDELDDFDPWSTQVHPEDRPVKKALRQLRLIVHPPKPQAAPERSTSKSKRKSKKSYEPDESEDDDDDVADSDDFEDDMPVEEPTRRSSRIQVAPKRRYNEVEEDSPVKTRKSRRIGSNVVESDSDDFMAYESPAPKTKGKLVRKKRTVQPGYGVIRDVDELGVTDDEGDDAALRSHRKICEKCRLGPSHELLQKHRKSKKGKRAKTRDEFEMSDSEKFESLGGWVRCLKCCVVAHWKCVATDQRDQIIFAVRQNEDADGPKRKGINIEETTDFLCNHCSNGGICIDCKEPAIAPELLAKLRPGAANADAKVEEGGVQDQPMDIVKEEPKEATPGGGKDDPIALDDSDDDADAMEVDGELQKSVKPPSTQRSVTDPERSLNAEEPPKTPDITEGESELSGSPPPDPEKPQPVDQSRLLFRCITCKRPIHYEHLPTPFGMVDPSLEETAQYYQDDWQCHDCKNFADNDVDLIVAWRPYPADAPQPKDDDVVYTANLPREYLIKWQERGYNRCSWVPHMWLLSLAKAKLKNFTAHGTKVKLLERPIQDEDAKSRESSAFNIGDDGPADPETKPDLLEDYSGYQGPEPEAERRIPPAWKTVDVILDVYLWHPPQKKSKKPVKKSKKGSKRRVADSEDEDEEDEEEDELEGMDERLFAYRDGVQPDDKYLETIGQYEKRTKRKLTVDDANRVIWAYIKWDELLYEEATWDAPPEENSTGWIRFLEAWQRFLFARTVHIPKRIPDSAIRASPEVEKKNFKALKSTPHLGQKDTYRLMDFQIEGVSWLLGNWCIDQHSILADEMGLGKTIQIAVFLGVLFKNRKAAPSLIVVPNSTITNWLRELARWAPNLRAVPFYGPAKSRKVIQNYELYHENPTNAEVGTKYHVMVTTYETVTSAAGAAAVFGKVPRWECLIVDEGQRLKSDSSLIFKKLSSLNSEHRIIMTGTPLNNNIRELFNLMNFLDPVNWQNLEELEKQHEELTHELVLELHEKLRPYFLRRLKAEVLNLPPKNEVIVPVSMTALQKQLYKSILQQNIGDINLLIQGSNAAAKKKSVSKLNNVLMQLRKCLQHPYLIDQGLEPAGLSDAEAHKQLIDASAKLLLLKTMLPILKQRGHRVLLFSQFKIALDIIEDFITGEGYKFCRLDGDTPGADRQKGMDEYNKPNSDKFIYLLTTRAGGVGINLSTADTVIMFDPDFNPHQDLQAIARSYRYGLKKTCLVFKLMVRASAEERIIQTGKKKMALDHLIVQKMEDEEGPGENIQSILTFGAQALFAEDAESMATQNVVYSEQDILRLIEKTEVEGDDTAPKEKNTAFDFAKVWTADRETFEDVDDGEAAPTDDSWAVLLAKAEVAAKQQAIKEEVTGRGARRRATTRPTNYYDGSPEKQALVTSTHGSQDGSEDFDYANSVHASEIDSDGGDDTFAEPKNNLASPGKAKKRSELIQGHTNHRNVTPQAADSTKAVAKHALPSQTAAATLVPQAPKGQAARTVPVVKPVKKSTAPPQPIKQSAAPPSKPSRTLSQTSSNATEPVASSGAGNQNDMQLCRLCRKLHGHPCPSINQEEKLLELRRQIADSDSKKKHKV</sequence>
<feature type="compositionally biased region" description="Basic and acidic residues" evidence="6">
    <location>
        <begin position="667"/>
        <end position="676"/>
    </location>
</feature>
<feature type="region of interest" description="Disordered" evidence="6">
    <location>
        <begin position="1477"/>
        <end position="1655"/>
    </location>
</feature>
<evidence type="ECO:0000313" key="9">
    <source>
        <dbReference type="EMBL" id="KZT35641.1"/>
    </source>
</evidence>
<dbReference type="Pfam" id="PF15446">
    <property type="entry name" value="zf-PHD-like"/>
    <property type="match status" value="1"/>
</dbReference>
<protein>
    <recommendedName>
        <fullName evidence="11">Chromatin remodeling factor mit1</fullName>
    </recommendedName>
</protein>
<organism evidence="9 10">
    <name type="scientific">Sistotremastrum suecicum HHB10207 ss-3</name>
    <dbReference type="NCBI Taxonomy" id="1314776"/>
    <lineage>
        <taxon>Eukaryota</taxon>
        <taxon>Fungi</taxon>
        <taxon>Dikarya</taxon>
        <taxon>Basidiomycota</taxon>
        <taxon>Agaricomycotina</taxon>
        <taxon>Agaricomycetes</taxon>
        <taxon>Sistotremastrales</taxon>
        <taxon>Sistotremastraceae</taxon>
        <taxon>Sistotremastrum</taxon>
    </lineage>
</organism>
<dbReference type="GO" id="GO:0000785">
    <property type="term" value="C:chromatin"/>
    <property type="evidence" value="ECO:0007669"/>
    <property type="project" value="TreeGrafter"/>
</dbReference>
<feature type="compositionally biased region" description="Acidic residues" evidence="6">
    <location>
        <begin position="755"/>
        <end position="770"/>
    </location>
</feature>
<dbReference type="Pfam" id="PF23615">
    <property type="entry name" value="Chromo_MIT1"/>
    <property type="match status" value="1"/>
</dbReference>
<dbReference type="Gene3D" id="3.40.50.300">
    <property type="entry name" value="P-loop containing nucleotide triphosphate hydrolases"/>
    <property type="match status" value="1"/>
</dbReference>
<dbReference type="Pfam" id="PF00271">
    <property type="entry name" value="Helicase_C"/>
    <property type="match status" value="1"/>
</dbReference>
<dbReference type="InterPro" id="IPR056616">
    <property type="entry name" value="Chromo_MIT1"/>
</dbReference>
<feature type="compositionally biased region" description="Polar residues" evidence="6">
    <location>
        <begin position="1632"/>
        <end position="1644"/>
    </location>
</feature>
<feature type="domain" description="Helicase C-terminal" evidence="8">
    <location>
        <begin position="1219"/>
        <end position="1371"/>
    </location>
</feature>
<keyword evidence="5" id="KW-0539">Nucleus</keyword>
<dbReference type="Gene3D" id="3.40.50.10810">
    <property type="entry name" value="Tandem AAA-ATPase domain"/>
    <property type="match status" value="1"/>
</dbReference>
<feature type="region of interest" description="Disordered" evidence="6">
    <location>
        <begin position="155"/>
        <end position="243"/>
    </location>
</feature>
<keyword evidence="3" id="KW-0378">Hydrolase</keyword>
<comment type="subcellular location">
    <subcellularLocation>
        <location evidence="1">Nucleus</location>
    </subcellularLocation>
</comment>
<feature type="region of interest" description="Disordered" evidence="6">
    <location>
        <begin position="451"/>
        <end position="535"/>
    </location>
</feature>
<dbReference type="InterPro" id="IPR016197">
    <property type="entry name" value="Chromo-like_dom_sf"/>
</dbReference>
<evidence type="ECO:0000256" key="5">
    <source>
        <dbReference type="ARBA" id="ARBA00023242"/>
    </source>
</evidence>
<dbReference type="GO" id="GO:0005634">
    <property type="term" value="C:nucleus"/>
    <property type="evidence" value="ECO:0007669"/>
    <property type="project" value="UniProtKB-SubCell"/>
</dbReference>
<keyword evidence="10" id="KW-1185">Reference proteome</keyword>
<dbReference type="Pfam" id="PF00176">
    <property type="entry name" value="SNF2-rel_dom"/>
    <property type="match status" value="1"/>
</dbReference>
<dbReference type="InterPro" id="IPR041684">
    <property type="entry name" value="Znf-PHD-like"/>
</dbReference>
<feature type="compositionally biased region" description="Low complexity" evidence="6">
    <location>
        <begin position="7"/>
        <end position="19"/>
    </location>
</feature>
<feature type="compositionally biased region" description="Acidic residues" evidence="6">
    <location>
        <begin position="1530"/>
        <end position="1539"/>
    </location>
</feature>
<dbReference type="InterPro" id="IPR049730">
    <property type="entry name" value="SNF2/RAD54-like_C"/>
</dbReference>
<evidence type="ECO:0000256" key="3">
    <source>
        <dbReference type="ARBA" id="ARBA00022801"/>
    </source>
</evidence>
<evidence type="ECO:0000259" key="7">
    <source>
        <dbReference type="PROSITE" id="PS51192"/>
    </source>
</evidence>
<dbReference type="CDD" id="cd18793">
    <property type="entry name" value="SF2_C_SNF"/>
    <property type="match status" value="1"/>
</dbReference>
<evidence type="ECO:0000259" key="8">
    <source>
        <dbReference type="PROSITE" id="PS51194"/>
    </source>
</evidence>
<name>A0A166ASW5_9AGAM</name>
<evidence type="ECO:0000256" key="6">
    <source>
        <dbReference type="SAM" id="MobiDB-lite"/>
    </source>
</evidence>
<dbReference type="GO" id="GO:0016887">
    <property type="term" value="F:ATP hydrolysis activity"/>
    <property type="evidence" value="ECO:0007669"/>
    <property type="project" value="TreeGrafter"/>
</dbReference>
<dbReference type="PROSITE" id="PS51192">
    <property type="entry name" value="HELICASE_ATP_BIND_1"/>
    <property type="match status" value="1"/>
</dbReference>
<evidence type="ECO:0008006" key="11">
    <source>
        <dbReference type="Google" id="ProtNLM"/>
    </source>
</evidence>
<dbReference type="OrthoDB" id="5857104at2759"/>
<dbReference type="GO" id="GO:0140658">
    <property type="term" value="F:ATP-dependent chromatin remodeler activity"/>
    <property type="evidence" value="ECO:0007669"/>
    <property type="project" value="TreeGrafter"/>
</dbReference>
<dbReference type="SUPFAM" id="SSF54160">
    <property type="entry name" value="Chromo domain-like"/>
    <property type="match status" value="1"/>
</dbReference>
<proteinExistence type="predicted"/>
<keyword evidence="4" id="KW-0067">ATP-binding</keyword>
<dbReference type="GO" id="GO:0003677">
    <property type="term" value="F:DNA binding"/>
    <property type="evidence" value="ECO:0007669"/>
    <property type="project" value="TreeGrafter"/>
</dbReference>
<feature type="compositionally biased region" description="Acidic residues" evidence="6">
    <location>
        <begin position="182"/>
        <end position="204"/>
    </location>
</feature>
<evidence type="ECO:0000256" key="4">
    <source>
        <dbReference type="ARBA" id="ARBA00022840"/>
    </source>
</evidence>
<feature type="compositionally biased region" description="Acidic residues" evidence="6">
    <location>
        <begin position="465"/>
        <end position="481"/>
    </location>
</feature>
<feature type="region of interest" description="Disordered" evidence="6">
    <location>
        <begin position="667"/>
        <end position="715"/>
    </location>
</feature>
<evidence type="ECO:0000313" key="10">
    <source>
        <dbReference type="Proteomes" id="UP000076798"/>
    </source>
</evidence>
<dbReference type="GO" id="GO:0042393">
    <property type="term" value="F:histone binding"/>
    <property type="evidence" value="ECO:0007669"/>
    <property type="project" value="TreeGrafter"/>
</dbReference>
<dbReference type="InterPro" id="IPR001650">
    <property type="entry name" value="Helicase_C-like"/>
</dbReference>
<feature type="region of interest" description="Disordered" evidence="6">
    <location>
        <begin position="1"/>
        <end position="36"/>
    </location>
</feature>
<feature type="compositionally biased region" description="Basic residues" evidence="6">
    <location>
        <begin position="734"/>
        <end position="750"/>
    </location>
</feature>
<dbReference type="InterPro" id="IPR038718">
    <property type="entry name" value="SNF2-like_sf"/>
</dbReference>